<evidence type="ECO:0000313" key="1">
    <source>
        <dbReference type="EMBL" id="GEM16048.1"/>
    </source>
</evidence>
<evidence type="ECO:0000313" key="2">
    <source>
        <dbReference type="Proteomes" id="UP000484858"/>
    </source>
</evidence>
<dbReference type="AlphaFoldDB" id="A0A829WGV6"/>
<organism evidence="1 2">
    <name type="scientific">Gluconobacter oxydans NBRC 3293</name>
    <dbReference type="NCBI Taxonomy" id="1315969"/>
    <lineage>
        <taxon>Bacteria</taxon>
        <taxon>Pseudomonadati</taxon>
        <taxon>Pseudomonadota</taxon>
        <taxon>Alphaproteobacteria</taxon>
        <taxon>Acetobacterales</taxon>
        <taxon>Acetobacteraceae</taxon>
        <taxon>Gluconobacter</taxon>
    </lineage>
</organism>
<reference evidence="1 2" key="1">
    <citation type="submission" date="2013-04" db="EMBL/GenBank/DDBJ databases">
        <title>Gluconobacter oxydans NBRC 3293 whole genome sequence.</title>
        <authorList>
            <person name="Matsutani M."/>
            <person name="Yakushi T."/>
            <person name="Matsushita K."/>
        </authorList>
    </citation>
    <scope>NUCLEOTIDE SEQUENCE [LARGE SCALE GENOMIC DNA]</scope>
    <source>
        <strain evidence="1 2">NBRC 3293</strain>
    </source>
</reference>
<name>A0A829WGV6_GLUOY</name>
<protein>
    <submittedName>
        <fullName evidence="1">Uncharacterized protein</fullName>
    </submittedName>
</protein>
<dbReference type="EMBL" id="BARJ01000002">
    <property type="protein sequence ID" value="GEM16048.1"/>
    <property type="molecule type" value="Genomic_DNA"/>
</dbReference>
<dbReference type="RefSeq" id="WP_172492036.1">
    <property type="nucleotide sequence ID" value="NZ_BARJ01000002.1"/>
</dbReference>
<dbReference type="Proteomes" id="UP000484858">
    <property type="component" value="Unassembled WGS sequence"/>
</dbReference>
<proteinExistence type="predicted"/>
<gene>
    <name evidence="1" type="ORF">NBRC3293_0545</name>
</gene>
<comment type="caution">
    <text evidence="1">The sequence shown here is derived from an EMBL/GenBank/DDBJ whole genome shotgun (WGS) entry which is preliminary data.</text>
</comment>
<sequence length="137" mass="14657">MTDAKTDYPARYYVQCDSNGYITHWFDTWEMGSLDGVPPAASMTAITEAQWNDPDVHAALGIGVKDGAIVAMTYTVPLATQAQAELAWVNQQASLASSMGETFTDAMRSYVKAVQAIASGTDTTSTTLPARPDPVMS</sequence>
<accession>A0A829WGV6</accession>